<feature type="domain" description="SH3" evidence="5">
    <location>
        <begin position="391"/>
        <end position="455"/>
    </location>
</feature>
<comment type="caution">
    <text evidence="7">The sequence shown here is derived from an EMBL/GenBank/DDBJ whole genome shotgun (WGS) entry which is preliminary data.</text>
</comment>
<feature type="compositionally biased region" description="Basic and acidic residues" evidence="4">
    <location>
        <begin position="300"/>
        <end position="311"/>
    </location>
</feature>
<accession>A0A9P8A872</accession>
<feature type="compositionally biased region" description="Polar residues" evidence="4">
    <location>
        <begin position="312"/>
        <end position="321"/>
    </location>
</feature>
<dbReference type="CDD" id="cd00174">
    <property type="entry name" value="SH3"/>
    <property type="match status" value="1"/>
</dbReference>
<dbReference type="GO" id="GO:0005737">
    <property type="term" value="C:cytoplasm"/>
    <property type="evidence" value="ECO:0007669"/>
    <property type="project" value="InterPro"/>
</dbReference>
<dbReference type="PROSITE" id="PS50002">
    <property type="entry name" value="SH3"/>
    <property type="match status" value="1"/>
</dbReference>
<keyword evidence="3" id="KW-0175">Coiled coil</keyword>
<proteinExistence type="predicted"/>
<dbReference type="InterPro" id="IPR050384">
    <property type="entry name" value="Endophilin_SH3RF"/>
</dbReference>
<feature type="region of interest" description="Disordered" evidence="4">
    <location>
        <begin position="509"/>
        <end position="584"/>
    </location>
</feature>
<dbReference type="PRINTS" id="PR00452">
    <property type="entry name" value="SH3DOMAIN"/>
</dbReference>
<dbReference type="Pfam" id="PF00018">
    <property type="entry name" value="SH3_1"/>
    <property type="match status" value="1"/>
</dbReference>
<dbReference type="InterPro" id="IPR027267">
    <property type="entry name" value="AH/BAR_dom_sf"/>
</dbReference>
<gene>
    <name evidence="7" type="ORF">KVV02_006217</name>
</gene>
<dbReference type="InterPro" id="IPR004148">
    <property type="entry name" value="BAR_dom"/>
</dbReference>
<dbReference type="PANTHER" id="PTHR14167">
    <property type="entry name" value="SH3 DOMAIN-CONTAINING"/>
    <property type="match status" value="1"/>
</dbReference>
<organism evidence="7 8">
    <name type="scientific">Mortierella alpina</name>
    <name type="common">Oleaginous fungus</name>
    <name type="synonym">Mortierella renispora</name>
    <dbReference type="NCBI Taxonomy" id="64518"/>
    <lineage>
        <taxon>Eukaryota</taxon>
        <taxon>Fungi</taxon>
        <taxon>Fungi incertae sedis</taxon>
        <taxon>Mucoromycota</taxon>
        <taxon>Mortierellomycotina</taxon>
        <taxon>Mortierellomycetes</taxon>
        <taxon>Mortierellales</taxon>
        <taxon>Mortierellaceae</taxon>
        <taxon>Mortierella</taxon>
    </lineage>
</organism>
<dbReference type="Pfam" id="PF03114">
    <property type="entry name" value="BAR"/>
    <property type="match status" value="1"/>
</dbReference>
<feature type="domain" description="BAR" evidence="6">
    <location>
        <begin position="13"/>
        <end position="283"/>
    </location>
</feature>
<dbReference type="InterPro" id="IPR001452">
    <property type="entry name" value="SH3_domain"/>
</dbReference>
<feature type="compositionally biased region" description="Polar residues" evidence="4">
    <location>
        <begin position="521"/>
        <end position="534"/>
    </location>
</feature>
<evidence type="ECO:0000259" key="6">
    <source>
        <dbReference type="PROSITE" id="PS51021"/>
    </source>
</evidence>
<evidence type="ECO:0000259" key="5">
    <source>
        <dbReference type="PROSITE" id="PS50002"/>
    </source>
</evidence>
<feature type="region of interest" description="Disordered" evidence="4">
    <location>
        <begin position="274"/>
        <end position="394"/>
    </location>
</feature>
<dbReference type="SUPFAM" id="SSF50044">
    <property type="entry name" value="SH3-domain"/>
    <property type="match status" value="1"/>
</dbReference>
<feature type="coiled-coil region" evidence="3">
    <location>
        <begin position="172"/>
        <end position="237"/>
    </location>
</feature>
<evidence type="ECO:0000256" key="3">
    <source>
        <dbReference type="SAM" id="Coils"/>
    </source>
</evidence>
<protein>
    <recommendedName>
        <fullName evidence="9">BAR-domain-containing protein</fullName>
    </recommendedName>
</protein>
<reference evidence="7" key="1">
    <citation type="submission" date="2021-07" db="EMBL/GenBank/DDBJ databases">
        <title>Draft genome of Mortierella alpina, strain LL118, isolated from an aspen leaf litter sample.</title>
        <authorList>
            <person name="Yang S."/>
            <person name="Vinatzer B.A."/>
        </authorList>
    </citation>
    <scope>NUCLEOTIDE SEQUENCE</scope>
    <source>
        <strain evidence="7">LL118</strain>
    </source>
</reference>
<feature type="compositionally biased region" description="Polar residues" evidence="4">
    <location>
        <begin position="340"/>
        <end position="366"/>
    </location>
</feature>
<evidence type="ECO:0000313" key="7">
    <source>
        <dbReference type="EMBL" id="KAG9325714.1"/>
    </source>
</evidence>
<evidence type="ECO:0000256" key="4">
    <source>
        <dbReference type="SAM" id="MobiDB-lite"/>
    </source>
</evidence>
<dbReference type="Proteomes" id="UP000717515">
    <property type="component" value="Unassembled WGS sequence"/>
</dbReference>
<dbReference type="InterPro" id="IPR036028">
    <property type="entry name" value="SH3-like_dom_sf"/>
</dbReference>
<feature type="compositionally biased region" description="Polar residues" evidence="4">
    <location>
        <begin position="456"/>
        <end position="472"/>
    </location>
</feature>
<evidence type="ECO:0008006" key="9">
    <source>
        <dbReference type="Google" id="ProtNLM"/>
    </source>
</evidence>
<evidence type="ECO:0000256" key="2">
    <source>
        <dbReference type="PROSITE-ProRule" id="PRU00192"/>
    </source>
</evidence>
<evidence type="ECO:0000256" key="1">
    <source>
        <dbReference type="ARBA" id="ARBA00022443"/>
    </source>
</evidence>
<dbReference type="AlphaFoldDB" id="A0A9P8A872"/>
<feature type="region of interest" description="Disordered" evidence="4">
    <location>
        <begin position="455"/>
        <end position="477"/>
    </location>
</feature>
<dbReference type="SMART" id="SM00326">
    <property type="entry name" value="SH3"/>
    <property type="match status" value="1"/>
</dbReference>
<sequence>MIKNIGKFKQWTGEKIGKGPKARMDEDFHSLTNETDAKRVALDKVSDASQAYLKAISTYIFRHLDRSLYRSHTLSVHTPHIGFASSSTLRNTAAFYSSLDQLWLCKRVEGDDKHKGLAIETFGMSMSAQSYTIREGSSYRTALQRMGDAHQNIGTAQAELITRFGTSYQDCLEKSQAQMKEYVALQKKLQSRRQDYDTKLAKVQKAKKEKPEWEEEMQAAKAKYEETRENVLTLMNSINESQDDNVSSLKSYYDAQLAYARRMVEILEAIPESTFASSPNGSRASLYSTNAGPRKLSRQNSHEPEDDRSNYSDDQSSTHSIPNGRHPLDRAPSSADLRRSNTNQHANPELSRSMSHLTPTAAQTRKNSGGGGSVRSNGFMAPPPVPPSRGRPQKQVRALYSFDATGEGELSIQKGDIIRIVEEIDEGWWEGELVDSNGVRHTGMFPSNYCEEVLSDSGSTHRQGSINSNSSDPGRYMDEDEAVYHERETEPTVHYDEPEQEEVVPVPVARRAPPPPTRQPSTYATPASNGTTNGHAAGLATPPTAVPRATPPQSRPASALSPLNRASTIGTRMPPPPPPTRRAAVESMRHSAVFSNASTPTTMSPPVMMAGGPAGPSPPPTAVPSTPSMMGYIPKDYFSNQTPDPAETEMGPCRECQCTDFSPNVFKRGSCNNCFHIH</sequence>
<name>A0A9P8A872_MORAP</name>
<dbReference type="PROSITE" id="PS51021">
    <property type="entry name" value="BAR"/>
    <property type="match status" value="1"/>
</dbReference>
<dbReference type="Gene3D" id="1.20.1270.60">
    <property type="entry name" value="Arfaptin homology (AH) domain/BAR domain"/>
    <property type="match status" value="1"/>
</dbReference>
<keyword evidence="1 2" id="KW-0728">SH3 domain</keyword>
<evidence type="ECO:0000313" key="8">
    <source>
        <dbReference type="Proteomes" id="UP000717515"/>
    </source>
</evidence>
<dbReference type="EMBL" id="JAIFTL010000034">
    <property type="protein sequence ID" value="KAG9325714.1"/>
    <property type="molecule type" value="Genomic_DNA"/>
</dbReference>
<dbReference type="SMART" id="SM00721">
    <property type="entry name" value="BAR"/>
    <property type="match status" value="1"/>
</dbReference>
<feature type="compositionally biased region" description="Polar residues" evidence="4">
    <location>
        <begin position="274"/>
        <end position="291"/>
    </location>
</feature>
<dbReference type="Gene3D" id="2.30.30.40">
    <property type="entry name" value="SH3 Domains"/>
    <property type="match status" value="1"/>
</dbReference>
<dbReference type="SUPFAM" id="SSF103657">
    <property type="entry name" value="BAR/IMD domain-like"/>
    <property type="match status" value="1"/>
</dbReference>